<gene>
    <name evidence="1" type="primary">glpD</name>
    <name evidence="1" type="ORF">JHL16_26275</name>
</gene>
<name>A0ACC5RB99_9HYPH</name>
<dbReference type="EMBL" id="JAENHL010000008">
    <property type="protein sequence ID" value="MBK1869898.1"/>
    <property type="molecule type" value="Genomic_DNA"/>
</dbReference>
<evidence type="ECO:0000313" key="2">
    <source>
        <dbReference type="Proteomes" id="UP000616151"/>
    </source>
</evidence>
<protein>
    <submittedName>
        <fullName evidence="1">Glycerol-3-phosphate dehydrogenase</fullName>
        <ecNumber evidence="1">1.1.5.3</ecNumber>
    </submittedName>
</protein>
<organism evidence="1 2">
    <name type="scientific">Taklimakanibacter albus</name>
    <dbReference type="NCBI Taxonomy" id="2800327"/>
    <lineage>
        <taxon>Bacteria</taxon>
        <taxon>Pseudomonadati</taxon>
        <taxon>Pseudomonadota</taxon>
        <taxon>Alphaproteobacteria</taxon>
        <taxon>Hyphomicrobiales</taxon>
        <taxon>Aestuariivirgaceae</taxon>
        <taxon>Taklimakanibacter</taxon>
    </lineage>
</organism>
<keyword evidence="1" id="KW-0560">Oxidoreductase</keyword>
<comment type="caution">
    <text evidence="1">The sequence shown here is derived from an EMBL/GenBank/DDBJ whole genome shotgun (WGS) entry which is preliminary data.</text>
</comment>
<proteinExistence type="predicted"/>
<accession>A0ACC5RB99</accession>
<evidence type="ECO:0000313" key="1">
    <source>
        <dbReference type="EMBL" id="MBK1869898.1"/>
    </source>
</evidence>
<keyword evidence="2" id="KW-1185">Reference proteome</keyword>
<sequence>MTEQHKIYDLFVIGGGVNGAAIACDAAGRGLAVGLSEMQDFAEGTSSRSSKLIHGGLRYLETYDFKLVRDALLEREILMRRTPHLVWPLRLVLPYVASQRPRWMIRLGLLFYDYLAKRKVLKRSEAIDLRRHPAGVALKSDYRHAFAYSDCRGDDARLVIANLLGAKRAGAEIWPRHRFVTAVRAGVVWRITLERVSDGRQFTVEARALVNAAGPWVVDVAGKMQIPVGRKLRLVRGSHIVVPRQWEGEHGYFLQTQDGRLMEAFPYERDFTSIGTTDEPWEDAPEKVAISDKEIDYMLAEVNAFLKKPVTRADIVWSYSGVRPLFETGGGRDGDLSTLTRDYSFEIDHEPGQAPVLTVFGGKLTTHRRLAEHAMQKLCAVMPWPADSPSRTDILPGGDVGPAGLEPYRKSFKQRFAWLPETQADRYVQQFGTRAEEMLKGADKLADLGPLIGADLHQREVDYLLDTEWARTVEDIIWRRSKLGLRLSPVEIGRLATYLKERPTLPQSL</sequence>
<dbReference type="Proteomes" id="UP000616151">
    <property type="component" value="Unassembled WGS sequence"/>
</dbReference>
<reference evidence="1" key="1">
    <citation type="submission" date="2021-01" db="EMBL/GenBank/DDBJ databases">
        <authorList>
            <person name="Sun Q."/>
        </authorList>
    </citation>
    <scope>NUCLEOTIDE SEQUENCE</scope>
    <source>
        <strain evidence="1">YIM B02566</strain>
    </source>
</reference>
<dbReference type="EC" id="1.1.5.3" evidence="1"/>